<dbReference type="CDD" id="cd00075">
    <property type="entry name" value="HATPase"/>
    <property type="match status" value="1"/>
</dbReference>
<dbReference type="InterPro" id="IPR036097">
    <property type="entry name" value="HisK_dim/P_sf"/>
</dbReference>
<sequence length="469" mass="51071">MRVSARARIVGWMLAVVGLALSVSIFATWTILLTLLDDRVNHELSNEAEKLRGYAATARDPETGSTVTNVQELLEGYLAFNAPDRWETFFSIVDGEPHKRTGVEPPAPLDEDPDLVARMATVTTNYAGEMETAKGTVHYAVIPVTVPDDSRPAHFVVGIFYDLHREEIEDAVRVLGLSALAAMGLAGAAGWFVAGRVLAPVRLVSQTAEQISDSTDLTRRLDVPGDDDVAALAGTFNHMLDRLEQAFVVQRHFMDDAGHELRTPITVVRGHLELMGDDPADRAETLALVTDELDRMNRIVDDLITLAKAEQPGFLALDHVELADLTVSVVAKARALGRRQWRVDEVAEARVPADRQRLTQALMQLVANAVRHTTDDDLIAVGSAIRDSRVELWVRDSGPGVAPADRERIFGRFIRGVGRTGTHDGAGLGLAIVRSIAEAHGGNVKVTEAPGGGACFVMSIPLWDLWELR</sequence>
<evidence type="ECO:0000313" key="15">
    <source>
        <dbReference type="Proteomes" id="UP001603978"/>
    </source>
</evidence>
<name>A0ABW7A8Q3_9ACTN</name>
<dbReference type="PROSITE" id="PS50885">
    <property type="entry name" value="HAMP"/>
    <property type="match status" value="1"/>
</dbReference>
<keyword evidence="15" id="KW-1185">Reference proteome</keyword>
<gene>
    <name evidence="14" type="ORF">ACFLIM_06005</name>
</gene>
<dbReference type="CDD" id="cd00082">
    <property type="entry name" value="HisKA"/>
    <property type="match status" value="1"/>
</dbReference>
<evidence type="ECO:0000256" key="1">
    <source>
        <dbReference type="ARBA" id="ARBA00000085"/>
    </source>
</evidence>
<dbReference type="InterPro" id="IPR005467">
    <property type="entry name" value="His_kinase_dom"/>
</dbReference>
<dbReference type="Gene3D" id="6.10.340.10">
    <property type="match status" value="1"/>
</dbReference>
<dbReference type="SMART" id="SM00388">
    <property type="entry name" value="HisKA"/>
    <property type="match status" value="1"/>
</dbReference>
<feature type="domain" description="Histidine kinase" evidence="12">
    <location>
        <begin position="256"/>
        <end position="464"/>
    </location>
</feature>
<evidence type="ECO:0000256" key="4">
    <source>
        <dbReference type="ARBA" id="ARBA00022553"/>
    </source>
</evidence>
<evidence type="ECO:0000259" key="12">
    <source>
        <dbReference type="PROSITE" id="PS50109"/>
    </source>
</evidence>
<dbReference type="Pfam" id="PF00672">
    <property type="entry name" value="HAMP"/>
    <property type="match status" value="1"/>
</dbReference>
<keyword evidence="4" id="KW-0597">Phosphoprotein</keyword>
<keyword evidence="6 11" id="KW-0812">Transmembrane</keyword>
<keyword evidence="5" id="KW-0808">Transferase</keyword>
<evidence type="ECO:0000256" key="11">
    <source>
        <dbReference type="SAM" id="Phobius"/>
    </source>
</evidence>
<dbReference type="SMART" id="SM00387">
    <property type="entry name" value="HATPase_c"/>
    <property type="match status" value="1"/>
</dbReference>
<dbReference type="SMART" id="SM00304">
    <property type="entry name" value="HAMP"/>
    <property type="match status" value="1"/>
</dbReference>
<evidence type="ECO:0000313" key="14">
    <source>
        <dbReference type="EMBL" id="MFG1702727.1"/>
    </source>
</evidence>
<dbReference type="InterPro" id="IPR050428">
    <property type="entry name" value="TCS_sensor_his_kinase"/>
</dbReference>
<reference evidence="14 15" key="1">
    <citation type="submission" date="2024-10" db="EMBL/GenBank/DDBJ databases">
        <authorList>
            <person name="Topkara A.R."/>
            <person name="Saygin H."/>
        </authorList>
    </citation>
    <scope>NUCLEOTIDE SEQUENCE [LARGE SCALE GENOMIC DNA]</scope>
    <source>
        <strain evidence="14 15">M3C6</strain>
    </source>
</reference>
<evidence type="ECO:0000256" key="8">
    <source>
        <dbReference type="ARBA" id="ARBA00022989"/>
    </source>
</evidence>
<dbReference type="Pfam" id="PF00512">
    <property type="entry name" value="HisKA"/>
    <property type="match status" value="1"/>
</dbReference>
<feature type="domain" description="HAMP" evidence="13">
    <location>
        <begin position="195"/>
        <end position="248"/>
    </location>
</feature>
<dbReference type="SUPFAM" id="SSF55874">
    <property type="entry name" value="ATPase domain of HSP90 chaperone/DNA topoisomerase II/histidine kinase"/>
    <property type="match status" value="1"/>
</dbReference>
<evidence type="ECO:0000256" key="7">
    <source>
        <dbReference type="ARBA" id="ARBA00022777"/>
    </source>
</evidence>
<organism evidence="14 15">
    <name type="scientific">Nonomuraea marmarensis</name>
    <dbReference type="NCBI Taxonomy" id="3351344"/>
    <lineage>
        <taxon>Bacteria</taxon>
        <taxon>Bacillati</taxon>
        <taxon>Actinomycetota</taxon>
        <taxon>Actinomycetes</taxon>
        <taxon>Streptosporangiales</taxon>
        <taxon>Streptosporangiaceae</taxon>
        <taxon>Nonomuraea</taxon>
    </lineage>
</organism>
<comment type="caution">
    <text evidence="14">The sequence shown here is derived from an EMBL/GenBank/DDBJ whole genome shotgun (WGS) entry which is preliminary data.</text>
</comment>
<evidence type="ECO:0000256" key="10">
    <source>
        <dbReference type="ARBA" id="ARBA00023136"/>
    </source>
</evidence>
<dbReference type="InterPro" id="IPR003660">
    <property type="entry name" value="HAMP_dom"/>
</dbReference>
<dbReference type="Pfam" id="PF02518">
    <property type="entry name" value="HATPase_c"/>
    <property type="match status" value="1"/>
</dbReference>
<evidence type="ECO:0000259" key="13">
    <source>
        <dbReference type="PROSITE" id="PS50885"/>
    </source>
</evidence>
<evidence type="ECO:0000256" key="9">
    <source>
        <dbReference type="ARBA" id="ARBA00023012"/>
    </source>
</evidence>
<keyword evidence="10 11" id="KW-0472">Membrane</keyword>
<dbReference type="PROSITE" id="PS50109">
    <property type="entry name" value="HIS_KIN"/>
    <property type="match status" value="1"/>
</dbReference>
<dbReference type="Proteomes" id="UP001603978">
    <property type="component" value="Unassembled WGS sequence"/>
</dbReference>
<keyword evidence="8 11" id="KW-1133">Transmembrane helix</keyword>
<dbReference type="InterPro" id="IPR036890">
    <property type="entry name" value="HATPase_C_sf"/>
</dbReference>
<dbReference type="InterPro" id="IPR004358">
    <property type="entry name" value="Sig_transdc_His_kin-like_C"/>
</dbReference>
<dbReference type="SUPFAM" id="SSF158472">
    <property type="entry name" value="HAMP domain-like"/>
    <property type="match status" value="1"/>
</dbReference>
<keyword evidence="7 14" id="KW-0418">Kinase</keyword>
<feature type="transmembrane region" description="Helical" evidence="11">
    <location>
        <begin position="12"/>
        <end position="36"/>
    </location>
</feature>
<dbReference type="PANTHER" id="PTHR45436">
    <property type="entry name" value="SENSOR HISTIDINE KINASE YKOH"/>
    <property type="match status" value="1"/>
</dbReference>
<proteinExistence type="predicted"/>
<dbReference type="EMBL" id="JBICRM010000003">
    <property type="protein sequence ID" value="MFG1702727.1"/>
    <property type="molecule type" value="Genomic_DNA"/>
</dbReference>
<dbReference type="PRINTS" id="PR00344">
    <property type="entry name" value="BCTRLSENSOR"/>
</dbReference>
<evidence type="ECO:0000256" key="3">
    <source>
        <dbReference type="ARBA" id="ARBA00012438"/>
    </source>
</evidence>
<accession>A0ABW7A8Q3</accession>
<keyword evidence="9" id="KW-0902">Two-component regulatory system</keyword>
<dbReference type="InterPro" id="IPR003594">
    <property type="entry name" value="HATPase_dom"/>
</dbReference>
<comment type="catalytic activity">
    <reaction evidence="1">
        <text>ATP + protein L-histidine = ADP + protein N-phospho-L-histidine.</text>
        <dbReference type="EC" id="2.7.13.3"/>
    </reaction>
</comment>
<evidence type="ECO:0000256" key="6">
    <source>
        <dbReference type="ARBA" id="ARBA00022692"/>
    </source>
</evidence>
<evidence type="ECO:0000256" key="5">
    <source>
        <dbReference type="ARBA" id="ARBA00022679"/>
    </source>
</evidence>
<dbReference type="GO" id="GO:0016301">
    <property type="term" value="F:kinase activity"/>
    <property type="evidence" value="ECO:0007669"/>
    <property type="project" value="UniProtKB-KW"/>
</dbReference>
<evidence type="ECO:0000256" key="2">
    <source>
        <dbReference type="ARBA" id="ARBA00004236"/>
    </source>
</evidence>
<dbReference type="CDD" id="cd06225">
    <property type="entry name" value="HAMP"/>
    <property type="match status" value="1"/>
</dbReference>
<dbReference type="Gene3D" id="1.10.287.130">
    <property type="match status" value="1"/>
</dbReference>
<dbReference type="EC" id="2.7.13.3" evidence="3"/>
<dbReference type="PANTHER" id="PTHR45436:SF5">
    <property type="entry name" value="SENSOR HISTIDINE KINASE TRCS"/>
    <property type="match status" value="1"/>
</dbReference>
<dbReference type="SUPFAM" id="SSF47384">
    <property type="entry name" value="Homodimeric domain of signal transducing histidine kinase"/>
    <property type="match status" value="1"/>
</dbReference>
<protein>
    <recommendedName>
        <fullName evidence="3">histidine kinase</fullName>
        <ecNumber evidence="3">2.7.13.3</ecNumber>
    </recommendedName>
</protein>
<dbReference type="Gene3D" id="3.30.565.10">
    <property type="entry name" value="Histidine kinase-like ATPase, C-terminal domain"/>
    <property type="match status" value="1"/>
</dbReference>
<comment type="subcellular location">
    <subcellularLocation>
        <location evidence="2">Cell membrane</location>
    </subcellularLocation>
</comment>
<dbReference type="InterPro" id="IPR003661">
    <property type="entry name" value="HisK_dim/P_dom"/>
</dbReference>
<dbReference type="RefSeq" id="WP_393162753.1">
    <property type="nucleotide sequence ID" value="NZ_JBICRM010000003.1"/>
</dbReference>